<feature type="region of interest" description="Disordered" evidence="1">
    <location>
        <begin position="55"/>
        <end position="77"/>
    </location>
</feature>
<name>A0A9X1MSF6_9BACT</name>
<gene>
    <name evidence="3" type="ORF">LOC68_24325</name>
</gene>
<keyword evidence="4" id="KW-1185">Reference proteome</keyword>
<dbReference type="AlphaFoldDB" id="A0A9X1MSF6"/>
<organism evidence="3 4">
    <name type="scientific">Blastopirellula sediminis</name>
    <dbReference type="NCBI Taxonomy" id="2894196"/>
    <lineage>
        <taxon>Bacteria</taxon>
        <taxon>Pseudomonadati</taxon>
        <taxon>Planctomycetota</taxon>
        <taxon>Planctomycetia</taxon>
        <taxon>Pirellulales</taxon>
        <taxon>Pirellulaceae</taxon>
        <taxon>Blastopirellula</taxon>
    </lineage>
</organism>
<dbReference type="EMBL" id="JAJKFT010000010">
    <property type="protein sequence ID" value="MCC9631535.1"/>
    <property type="molecule type" value="Genomic_DNA"/>
</dbReference>
<feature type="signal peptide" evidence="2">
    <location>
        <begin position="1"/>
        <end position="21"/>
    </location>
</feature>
<reference evidence="3" key="1">
    <citation type="submission" date="2021-11" db="EMBL/GenBank/DDBJ databases">
        <title>Genome sequence.</title>
        <authorList>
            <person name="Sun Q."/>
        </authorList>
    </citation>
    <scope>NUCLEOTIDE SEQUENCE</scope>
    <source>
        <strain evidence="3">JC732</strain>
    </source>
</reference>
<comment type="caution">
    <text evidence="3">The sequence shown here is derived from an EMBL/GenBank/DDBJ whole genome shotgun (WGS) entry which is preliminary data.</text>
</comment>
<proteinExistence type="predicted"/>
<dbReference type="RefSeq" id="WP_230223657.1">
    <property type="nucleotide sequence ID" value="NZ_JAJKFT010000010.1"/>
</dbReference>
<evidence type="ECO:0000256" key="1">
    <source>
        <dbReference type="SAM" id="MobiDB-lite"/>
    </source>
</evidence>
<accession>A0A9X1MSF6</accession>
<evidence type="ECO:0000313" key="3">
    <source>
        <dbReference type="EMBL" id="MCC9631535.1"/>
    </source>
</evidence>
<evidence type="ECO:0008006" key="5">
    <source>
        <dbReference type="Google" id="ProtNLM"/>
    </source>
</evidence>
<feature type="chain" id="PRO_5040971421" description="DUF4476 domain-containing protein" evidence="2">
    <location>
        <begin position="22"/>
        <end position="200"/>
    </location>
</feature>
<keyword evidence="2" id="KW-0732">Signal</keyword>
<evidence type="ECO:0000313" key="4">
    <source>
        <dbReference type="Proteomes" id="UP001139103"/>
    </source>
</evidence>
<sequence length="200" mass="21484">MRKLLFLSALLSPCFAGILCAQVVQLPEVHNFSVGTSVLVPDRGMTYGGGVLRRSESSGQVGSFSIPSGRSYSSSSSSQSSWVKAYIHPSPAEMDEILLGNSARPQPQDAASLRMIGAGDLNQRATNSLAAIRRQLSAEDAVANQKALKYADMAEDCLKEGKTSIAKLFLRSAISTARGDYQVELKERLKEISDTATAKR</sequence>
<feature type="compositionally biased region" description="Low complexity" evidence="1">
    <location>
        <begin position="63"/>
        <end position="77"/>
    </location>
</feature>
<evidence type="ECO:0000256" key="2">
    <source>
        <dbReference type="SAM" id="SignalP"/>
    </source>
</evidence>
<protein>
    <recommendedName>
        <fullName evidence="5">DUF4476 domain-containing protein</fullName>
    </recommendedName>
</protein>
<dbReference type="Proteomes" id="UP001139103">
    <property type="component" value="Unassembled WGS sequence"/>
</dbReference>